<dbReference type="InterPro" id="IPR000719">
    <property type="entry name" value="Prot_kinase_dom"/>
</dbReference>
<dbReference type="GO" id="GO:0016020">
    <property type="term" value="C:membrane"/>
    <property type="evidence" value="ECO:0007669"/>
    <property type="project" value="UniProtKB-SubCell"/>
</dbReference>
<evidence type="ECO:0000256" key="9">
    <source>
        <dbReference type="SAM" id="Phobius"/>
    </source>
</evidence>
<dbReference type="FunFam" id="1.10.510.10:FF:000095">
    <property type="entry name" value="protein STRUBBELIG-RECEPTOR FAMILY 8"/>
    <property type="match status" value="1"/>
</dbReference>
<keyword evidence="4 10" id="KW-0732">Signal</keyword>
<evidence type="ECO:0000256" key="1">
    <source>
        <dbReference type="ARBA" id="ARBA00004370"/>
    </source>
</evidence>
<keyword evidence="2" id="KW-0433">Leucine-rich repeat</keyword>
<dbReference type="InterPro" id="IPR001245">
    <property type="entry name" value="Ser-Thr/Tyr_kinase_cat_dom"/>
</dbReference>
<evidence type="ECO:0000256" key="7">
    <source>
        <dbReference type="ARBA" id="ARBA00023136"/>
    </source>
</evidence>
<dbReference type="Pfam" id="PF07714">
    <property type="entry name" value="PK_Tyr_Ser-Thr"/>
    <property type="match status" value="1"/>
</dbReference>
<feature type="transmembrane region" description="Helical" evidence="9">
    <location>
        <begin position="275"/>
        <end position="301"/>
    </location>
</feature>
<dbReference type="PANTHER" id="PTHR48010:SF76">
    <property type="entry name" value="INACTIVE RECEPTOR KINASE RLK902-RELATED"/>
    <property type="match status" value="1"/>
</dbReference>
<dbReference type="InterPro" id="IPR050994">
    <property type="entry name" value="At_inactive_RLKs"/>
</dbReference>
<evidence type="ECO:0000256" key="3">
    <source>
        <dbReference type="ARBA" id="ARBA00022692"/>
    </source>
</evidence>
<keyword evidence="3 9" id="KW-0812">Transmembrane</keyword>
<dbReference type="Pfam" id="PF08263">
    <property type="entry name" value="LRRNT_2"/>
    <property type="match status" value="1"/>
</dbReference>
<dbReference type="PROSITE" id="PS50011">
    <property type="entry name" value="PROTEIN_KINASE_DOM"/>
    <property type="match status" value="1"/>
</dbReference>
<keyword evidence="5" id="KW-0677">Repeat</keyword>
<reference evidence="12" key="1">
    <citation type="submission" date="2020-06" db="EMBL/GenBank/DDBJ databases">
        <title>WGS assembly of Ceratodon purpureus strain R40.</title>
        <authorList>
            <person name="Carey S.B."/>
            <person name="Jenkins J."/>
            <person name="Shu S."/>
            <person name="Lovell J.T."/>
            <person name="Sreedasyam A."/>
            <person name="Maumus F."/>
            <person name="Tiley G.P."/>
            <person name="Fernandez-Pozo N."/>
            <person name="Barry K."/>
            <person name="Chen C."/>
            <person name="Wang M."/>
            <person name="Lipzen A."/>
            <person name="Daum C."/>
            <person name="Saski C.A."/>
            <person name="Payton A.C."/>
            <person name="Mcbreen J.C."/>
            <person name="Conrad R.E."/>
            <person name="Kollar L.M."/>
            <person name="Olsson S."/>
            <person name="Huttunen S."/>
            <person name="Landis J.B."/>
            <person name="Wickett N.J."/>
            <person name="Johnson M.G."/>
            <person name="Rensing S.A."/>
            <person name="Grimwood J."/>
            <person name="Schmutz J."/>
            <person name="Mcdaniel S.F."/>
        </authorList>
    </citation>
    <scope>NUCLEOTIDE SEQUENCE</scope>
    <source>
        <strain evidence="12">R40</strain>
    </source>
</reference>
<evidence type="ECO:0000256" key="10">
    <source>
        <dbReference type="SAM" id="SignalP"/>
    </source>
</evidence>
<accession>A0A8T0GLR7</accession>
<dbReference type="InterPro" id="IPR011009">
    <property type="entry name" value="Kinase-like_dom_sf"/>
</dbReference>
<evidence type="ECO:0000256" key="6">
    <source>
        <dbReference type="ARBA" id="ARBA00022989"/>
    </source>
</evidence>
<dbReference type="Gene3D" id="1.10.510.10">
    <property type="entry name" value="Transferase(Phosphotransferase) domain 1"/>
    <property type="match status" value="1"/>
</dbReference>
<dbReference type="SUPFAM" id="SSF52058">
    <property type="entry name" value="L domain-like"/>
    <property type="match status" value="1"/>
</dbReference>
<dbReference type="Pfam" id="PF00560">
    <property type="entry name" value="LRR_1"/>
    <property type="match status" value="1"/>
</dbReference>
<dbReference type="AlphaFoldDB" id="A0A8T0GLR7"/>
<feature type="compositionally biased region" description="Polar residues" evidence="8">
    <location>
        <begin position="658"/>
        <end position="668"/>
    </location>
</feature>
<name>A0A8T0GLR7_CERPU</name>
<sequence>MERRRRVRDFLQYACFVFFVISGCAAQENRPRSLDTDREALERFKAAVDPTGKLLPWVTGTNPCTWTGVQCYENRVAWLRLSGFQFTGTLPANTLADLDKLRLLSLHHNRFSGGLPLDLARCTTLRELYLGYNLFSGPLPDFTGLWPGMSHFNVGFNNFSGEIPTSINALNGLAVLDLQSNAFSGKMPELSFVNLLRFSVANNNLEGPIPESLQRFSNSSFVGNGGLCGPPTTNVCPLAPPPVVAPSALVPMSAEASAPTPSAIMSSKEKDKLKLSVGAIAGIAAGAFVAVVLILCCLLFCCCRRRETEVESSHIGKQVTEYNDRNSPPGGDGAEGRTDHFKDSYAVSISSSPSNRSKRLQFLDQGKRQEFALEELLQASAEVLGKGSMGTSYKADISSDCVVIVKRLKDIAAERKGFETHVEKLGRLRHRHLLPLRAYYFSRDEKLLVTDFMPRGSLHSLLHGDRSDDRIPLDWVSREKIALGSARALAYLHKPCVKMAHGNIKSSNILLNRDYEPYLSDYGLICLLNPASVGASRFVGYRAVEVTDIRKITMQSDVYSFGVLMLELITGKAPTQAANQKDTIIDLPKWITSIYRDDWAAIAFDPELKKSDNYVEEEMTQMLQLAIACVDRIPERRPKMEEVVLLLEDITQLGHSNDSSVCPNSIGKSGSPPMSRDSRSCGPTPIYTRPSSGVFVVGD</sequence>
<comment type="caution">
    <text evidence="12">The sequence shown here is derived from an EMBL/GenBank/DDBJ whole genome shotgun (WGS) entry which is preliminary data.</text>
</comment>
<dbReference type="InterPro" id="IPR032675">
    <property type="entry name" value="LRR_dom_sf"/>
</dbReference>
<dbReference type="GO" id="GO:0005524">
    <property type="term" value="F:ATP binding"/>
    <property type="evidence" value="ECO:0007669"/>
    <property type="project" value="InterPro"/>
</dbReference>
<evidence type="ECO:0000256" key="8">
    <source>
        <dbReference type="SAM" id="MobiDB-lite"/>
    </source>
</evidence>
<proteinExistence type="predicted"/>
<evidence type="ECO:0000256" key="5">
    <source>
        <dbReference type="ARBA" id="ARBA00022737"/>
    </source>
</evidence>
<dbReference type="EMBL" id="CM026431">
    <property type="protein sequence ID" value="KAG0560491.1"/>
    <property type="molecule type" value="Genomic_DNA"/>
</dbReference>
<evidence type="ECO:0000313" key="13">
    <source>
        <dbReference type="Proteomes" id="UP000822688"/>
    </source>
</evidence>
<dbReference type="GO" id="GO:0004672">
    <property type="term" value="F:protein kinase activity"/>
    <property type="evidence" value="ECO:0007669"/>
    <property type="project" value="InterPro"/>
</dbReference>
<feature type="domain" description="Protein kinase" evidence="11">
    <location>
        <begin position="378"/>
        <end position="650"/>
    </location>
</feature>
<evidence type="ECO:0000256" key="4">
    <source>
        <dbReference type="ARBA" id="ARBA00022729"/>
    </source>
</evidence>
<dbReference type="Gene3D" id="3.80.10.10">
    <property type="entry name" value="Ribonuclease Inhibitor"/>
    <property type="match status" value="2"/>
</dbReference>
<dbReference type="Gene3D" id="3.30.200.20">
    <property type="entry name" value="Phosphorylase Kinase, domain 1"/>
    <property type="match status" value="1"/>
</dbReference>
<dbReference type="InterPro" id="IPR013210">
    <property type="entry name" value="LRR_N_plant-typ"/>
</dbReference>
<keyword evidence="7 9" id="KW-0472">Membrane</keyword>
<keyword evidence="6 9" id="KW-1133">Transmembrane helix</keyword>
<feature type="signal peptide" evidence="10">
    <location>
        <begin position="1"/>
        <end position="26"/>
    </location>
</feature>
<dbReference type="SUPFAM" id="SSF56112">
    <property type="entry name" value="Protein kinase-like (PK-like)"/>
    <property type="match status" value="1"/>
</dbReference>
<dbReference type="PANTHER" id="PTHR48010">
    <property type="entry name" value="OS05G0588300 PROTEIN"/>
    <property type="match status" value="1"/>
</dbReference>
<organism evidence="12 13">
    <name type="scientific">Ceratodon purpureus</name>
    <name type="common">Fire moss</name>
    <name type="synonym">Dicranum purpureum</name>
    <dbReference type="NCBI Taxonomy" id="3225"/>
    <lineage>
        <taxon>Eukaryota</taxon>
        <taxon>Viridiplantae</taxon>
        <taxon>Streptophyta</taxon>
        <taxon>Embryophyta</taxon>
        <taxon>Bryophyta</taxon>
        <taxon>Bryophytina</taxon>
        <taxon>Bryopsida</taxon>
        <taxon>Dicranidae</taxon>
        <taxon>Pseudoditrichales</taxon>
        <taxon>Ditrichaceae</taxon>
        <taxon>Ceratodon</taxon>
    </lineage>
</organism>
<feature type="region of interest" description="Disordered" evidence="8">
    <location>
        <begin position="658"/>
        <end position="683"/>
    </location>
</feature>
<dbReference type="PROSITE" id="PS51257">
    <property type="entry name" value="PROKAR_LIPOPROTEIN"/>
    <property type="match status" value="1"/>
</dbReference>
<evidence type="ECO:0000259" key="11">
    <source>
        <dbReference type="PROSITE" id="PS50011"/>
    </source>
</evidence>
<protein>
    <recommendedName>
        <fullName evidence="11">Protein kinase domain-containing protein</fullName>
    </recommendedName>
</protein>
<keyword evidence="13" id="KW-1185">Reference proteome</keyword>
<evidence type="ECO:0000313" key="12">
    <source>
        <dbReference type="EMBL" id="KAG0560491.1"/>
    </source>
</evidence>
<dbReference type="InterPro" id="IPR001611">
    <property type="entry name" value="Leu-rich_rpt"/>
</dbReference>
<evidence type="ECO:0000256" key="2">
    <source>
        <dbReference type="ARBA" id="ARBA00022614"/>
    </source>
</evidence>
<dbReference type="FunFam" id="3.80.10.10:FF:000400">
    <property type="entry name" value="Nuclear pore complex protein NUP107"/>
    <property type="match status" value="1"/>
</dbReference>
<gene>
    <name evidence="12" type="ORF">KC19_10G183800</name>
</gene>
<feature type="region of interest" description="Disordered" evidence="8">
    <location>
        <begin position="314"/>
        <end position="337"/>
    </location>
</feature>
<feature type="chain" id="PRO_5035775252" description="Protein kinase domain-containing protein" evidence="10">
    <location>
        <begin position="27"/>
        <end position="699"/>
    </location>
</feature>
<dbReference type="Proteomes" id="UP000822688">
    <property type="component" value="Chromosome 10"/>
</dbReference>
<comment type="subcellular location">
    <subcellularLocation>
        <location evidence="1">Membrane</location>
    </subcellularLocation>
</comment>